<keyword evidence="3" id="KW-1185">Reference proteome</keyword>
<protein>
    <submittedName>
        <fullName evidence="2">DUF2069 domain-containing protein</fullName>
    </submittedName>
</protein>
<dbReference type="EMBL" id="JBHSGG010000017">
    <property type="protein sequence ID" value="MFC4727928.1"/>
    <property type="molecule type" value="Genomic_DNA"/>
</dbReference>
<gene>
    <name evidence="2" type="ORF">ACFO3Q_07060</name>
</gene>
<comment type="caution">
    <text evidence="2">The sequence shown here is derived from an EMBL/GenBank/DDBJ whole genome shotgun (WGS) entry which is preliminary data.</text>
</comment>
<proteinExistence type="predicted"/>
<dbReference type="Pfam" id="PF09842">
    <property type="entry name" value="DUF2069"/>
    <property type="match status" value="1"/>
</dbReference>
<dbReference type="RefSeq" id="WP_377003933.1">
    <property type="nucleotide sequence ID" value="NZ_JBHSGG010000017.1"/>
</dbReference>
<feature type="transmembrane region" description="Helical" evidence="1">
    <location>
        <begin position="35"/>
        <end position="53"/>
    </location>
</feature>
<dbReference type="Proteomes" id="UP001595892">
    <property type="component" value="Unassembled WGS sequence"/>
</dbReference>
<evidence type="ECO:0000313" key="3">
    <source>
        <dbReference type="Proteomes" id="UP001595892"/>
    </source>
</evidence>
<feature type="transmembrane region" description="Helical" evidence="1">
    <location>
        <begin position="60"/>
        <end position="80"/>
    </location>
</feature>
<feature type="transmembrane region" description="Helical" evidence="1">
    <location>
        <begin position="86"/>
        <end position="106"/>
    </location>
</feature>
<name>A0ABV9NLF0_9GAMM</name>
<evidence type="ECO:0000313" key="2">
    <source>
        <dbReference type="EMBL" id="MFC4727928.1"/>
    </source>
</evidence>
<keyword evidence="1" id="KW-0812">Transmembrane</keyword>
<sequence length="118" mass="12908">MNAHRLALLGIIALTVLQPVWHVWLMPPRQADPGMTALLFSLPLLPVLVLGMLRRPSTTFWGSVVALLYFVHGVTEAWGSDGVNPLALIEIALACGIVLAASWTGMRARFARRRGRTP</sequence>
<keyword evidence="1" id="KW-0472">Membrane</keyword>
<keyword evidence="1" id="KW-1133">Transmembrane helix</keyword>
<dbReference type="InterPro" id="IPR018643">
    <property type="entry name" value="DUF2069_membrane"/>
</dbReference>
<accession>A0ABV9NLF0</accession>
<organism evidence="2 3">
    <name type="scientific">Coralloluteibacterium thermophilum</name>
    <dbReference type="NCBI Taxonomy" id="2707049"/>
    <lineage>
        <taxon>Bacteria</taxon>
        <taxon>Pseudomonadati</taxon>
        <taxon>Pseudomonadota</taxon>
        <taxon>Gammaproteobacteria</taxon>
        <taxon>Lysobacterales</taxon>
        <taxon>Lysobacteraceae</taxon>
        <taxon>Coralloluteibacterium</taxon>
    </lineage>
</organism>
<evidence type="ECO:0000256" key="1">
    <source>
        <dbReference type="SAM" id="Phobius"/>
    </source>
</evidence>
<reference evidence="3" key="1">
    <citation type="journal article" date="2019" name="Int. J. Syst. Evol. Microbiol.">
        <title>The Global Catalogue of Microorganisms (GCM) 10K type strain sequencing project: providing services to taxonomists for standard genome sequencing and annotation.</title>
        <authorList>
            <consortium name="The Broad Institute Genomics Platform"/>
            <consortium name="The Broad Institute Genome Sequencing Center for Infectious Disease"/>
            <person name="Wu L."/>
            <person name="Ma J."/>
        </authorList>
    </citation>
    <scope>NUCLEOTIDE SEQUENCE [LARGE SCALE GENOMIC DNA]</scope>
    <source>
        <strain evidence="3">CGMCC 1.13574</strain>
    </source>
</reference>